<evidence type="ECO:0000313" key="2">
    <source>
        <dbReference type="Proteomes" id="UP000318585"/>
    </source>
</evidence>
<dbReference type="Gene3D" id="3.40.50.150">
    <property type="entry name" value="Vaccinia Virus protein VP39"/>
    <property type="match status" value="1"/>
</dbReference>
<dbReference type="GO" id="GO:0032259">
    <property type="term" value="P:methylation"/>
    <property type="evidence" value="ECO:0007669"/>
    <property type="project" value="UniProtKB-KW"/>
</dbReference>
<dbReference type="InterPro" id="IPR006342">
    <property type="entry name" value="FkbM_mtfrase"/>
</dbReference>
<dbReference type="OrthoDB" id="9812600at2"/>
<dbReference type="AlphaFoldDB" id="A0A553CKG3"/>
<comment type="caution">
    <text evidence="1">The sequence shown here is derived from an EMBL/GenBank/DDBJ whole genome shotgun (WGS) entry which is preliminary data.</text>
</comment>
<accession>A0A553CKG3</accession>
<dbReference type="SUPFAM" id="SSF53335">
    <property type="entry name" value="S-adenosyl-L-methionine-dependent methyltransferases"/>
    <property type="match status" value="1"/>
</dbReference>
<name>A0A553CKG3_9FLAO</name>
<sequence length="157" mass="18096">MYSLVNLIVLLRLSKKIYLPGYSFPINLRPKSTDLLTFHQIFTFKEYNIHLRDEPKFIIDAGANIGLATLYFNKNYSKAKIIAIEPEKANFKMLEINSKNHKNIFLHKRALSNQANLVLNVVDKGYRNWGFVTQIEGSLSHQNIVDTVQSITIDEII</sequence>
<protein>
    <submittedName>
        <fullName evidence="1">FkbM family methyltransferase</fullName>
    </submittedName>
</protein>
<dbReference type="GO" id="GO:0008168">
    <property type="term" value="F:methyltransferase activity"/>
    <property type="evidence" value="ECO:0007669"/>
    <property type="project" value="UniProtKB-KW"/>
</dbReference>
<dbReference type="InterPro" id="IPR029063">
    <property type="entry name" value="SAM-dependent_MTases_sf"/>
</dbReference>
<proteinExistence type="predicted"/>
<evidence type="ECO:0000313" key="1">
    <source>
        <dbReference type="EMBL" id="TRX20937.1"/>
    </source>
</evidence>
<organism evidence="1 2">
    <name type="scientific">Flavobacterium franklandianum</name>
    <dbReference type="NCBI Taxonomy" id="2594430"/>
    <lineage>
        <taxon>Bacteria</taxon>
        <taxon>Pseudomonadati</taxon>
        <taxon>Bacteroidota</taxon>
        <taxon>Flavobacteriia</taxon>
        <taxon>Flavobacteriales</taxon>
        <taxon>Flavobacteriaceae</taxon>
        <taxon>Flavobacterium</taxon>
    </lineage>
</organism>
<dbReference type="EMBL" id="VJZR01000007">
    <property type="protein sequence ID" value="TRX20937.1"/>
    <property type="molecule type" value="Genomic_DNA"/>
</dbReference>
<keyword evidence="2" id="KW-1185">Reference proteome</keyword>
<reference evidence="1 2" key="1">
    <citation type="submission" date="2019-07" db="EMBL/GenBank/DDBJ databases">
        <title>Novel species of Flavobacterium.</title>
        <authorList>
            <person name="Liu Q."/>
            <person name="Xin Y.-H."/>
        </authorList>
    </citation>
    <scope>NUCLEOTIDE SEQUENCE [LARGE SCALE GENOMIC DNA]</scope>
    <source>
        <strain evidence="1 2">LB3P56</strain>
    </source>
</reference>
<keyword evidence="1" id="KW-0808">Transferase</keyword>
<dbReference type="Proteomes" id="UP000318585">
    <property type="component" value="Unassembled WGS sequence"/>
</dbReference>
<dbReference type="NCBIfam" id="TIGR01444">
    <property type="entry name" value="fkbM_fam"/>
    <property type="match status" value="1"/>
</dbReference>
<keyword evidence="1" id="KW-0489">Methyltransferase</keyword>
<gene>
    <name evidence="1" type="ORF">FNW17_09725</name>
</gene>